<dbReference type="InterPro" id="IPR002105">
    <property type="entry name" value="Dockerin_1_rpt"/>
</dbReference>
<dbReference type="Gene3D" id="1.10.1330.10">
    <property type="entry name" value="Dockerin domain"/>
    <property type="match status" value="1"/>
</dbReference>
<dbReference type="InterPro" id="IPR018247">
    <property type="entry name" value="EF_Hand_1_Ca_BS"/>
</dbReference>
<dbReference type="PANTHER" id="PTHR47635">
    <property type="entry name" value="CUB DOMAIN-CONTAINING PROTEIN"/>
    <property type="match status" value="1"/>
</dbReference>
<dbReference type="GO" id="GO:0004553">
    <property type="term" value="F:hydrolase activity, hydrolyzing O-glycosyl compounds"/>
    <property type="evidence" value="ECO:0007669"/>
    <property type="project" value="InterPro"/>
</dbReference>
<dbReference type="PROSITE" id="PS00018">
    <property type="entry name" value="EF_HAND_1"/>
    <property type="match status" value="1"/>
</dbReference>
<organism evidence="2">
    <name type="scientific">marine metagenome</name>
    <dbReference type="NCBI Taxonomy" id="408172"/>
    <lineage>
        <taxon>unclassified sequences</taxon>
        <taxon>metagenomes</taxon>
        <taxon>ecological metagenomes</taxon>
    </lineage>
</organism>
<feature type="non-terminal residue" evidence="2">
    <location>
        <position position="1"/>
    </location>
</feature>
<sequence>NMKLLQNIIPIIFFSLNLAIGQDHSINFDGNNDYILIPDHASLDLTETYTLEAWIFPESFTWLAGIISKYHTSAANGYMLRLTHQSPYTGLGIDEVVTSTGVLNSNQWYHIAAVNNRGDRALYINGSEYTLSGTPLNVVANNDPLRIGSDYASRYFDGRIDEIRIWNISRNQDDIVATMDTVLSGSETGLVAYYTFNEGSGDTLFDQTGHGHTGALMGNPSWADGYTLSGLLGDINFDESLNIYDAVMLVAIMLAHEDGTELQLHACDTNQDGVIDIEDIVLLIQWILDIDGNLRTALSHGNYSLNNRNVIIESDGDIAGFQMELSEPVAVSEIHLPSGWGWNQAGATCVAYSMDGSSLPDGFTLTLGKSGTVTHLKLAGWGSEAIQAQKTPLPESFGLRVGPNPFNPGCTISFELSNAKHIELDVYNLKGQYLTSIMGGMLQPGKHQFYWVPSNVSSGAYFIRVSDGKNSQFAKILYLK</sequence>
<dbReference type="InterPro" id="IPR036439">
    <property type="entry name" value="Dockerin_dom_sf"/>
</dbReference>
<dbReference type="Pfam" id="PF13385">
    <property type="entry name" value="Laminin_G_3"/>
    <property type="match status" value="1"/>
</dbReference>
<dbReference type="PANTHER" id="PTHR47635:SF2">
    <property type="entry name" value="LAMG-LIKE JELLYROLL FOLD DOMAIN-CONTAINING PROTEIN"/>
    <property type="match status" value="1"/>
</dbReference>
<dbReference type="AlphaFoldDB" id="A0A382H0N9"/>
<dbReference type="InterPro" id="IPR026444">
    <property type="entry name" value="Secre_tail"/>
</dbReference>
<dbReference type="CDD" id="cd14256">
    <property type="entry name" value="Dockerin_I"/>
    <property type="match status" value="1"/>
</dbReference>
<name>A0A382H0N9_9ZZZZ</name>
<dbReference type="SUPFAM" id="SSF49899">
    <property type="entry name" value="Concanavalin A-like lectins/glucanases"/>
    <property type="match status" value="1"/>
</dbReference>
<dbReference type="SUPFAM" id="SSF63446">
    <property type="entry name" value="Type I dockerin domain"/>
    <property type="match status" value="1"/>
</dbReference>
<accession>A0A382H0N9</accession>
<evidence type="ECO:0000259" key="1">
    <source>
        <dbReference type="PROSITE" id="PS51766"/>
    </source>
</evidence>
<proteinExistence type="predicted"/>
<reference evidence="2" key="1">
    <citation type="submission" date="2018-05" db="EMBL/GenBank/DDBJ databases">
        <authorList>
            <person name="Lanie J.A."/>
            <person name="Ng W.-L."/>
            <person name="Kazmierczak K.M."/>
            <person name="Andrzejewski T.M."/>
            <person name="Davidsen T.M."/>
            <person name="Wayne K.J."/>
            <person name="Tettelin H."/>
            <person name="Glass J.I."/>
            <person name="Rusch D."/>
            <person name="Podicherti R."/>
            <person name="Tsui H.-C.T."/>
            <person name="Winkler M.E."/>
        </authorList>
    </citation>
    <scope>NUCLEOTIDE SEQUENCE</scope>
</reference>
<dbReference type="Pfam" id="PF00404">
    <property type="entry name" value="Dockerin_1"/>
    <property type="match status" value="1"/>
</dbReference>
<dbReference type="Gene3D" id="2.60.120.200">
    <property type="match status" value="1"/>
</dbReference>
<gene>
    <name evidence="2" type="ORF">METZ01_LOCUS233187</name>
</gene>
<dbReference type="EMBL" id="UINC01058270">
    <property type="protein sequence ID" value="SVB80333.1"/>
    <property type="molecule type" value="Genomic_DNA"/>
</dbReference>
<dbReference type="PROSITE" id="PS51766">
    <property type="entry name" value="DOCKERIN"/>
    <property type="match status" value="1"/>
</dbReference>
<dbReference type="InterPro" id="IPR016134">
    <property type="entry name" value="Dockerin_dom"/>
</dbReference>
<dbReference type="Gene3D" id="2.60.40.4070">
    <property type="match status" value="1"/>
</dbReference>
<dbReference type="NCBIfam" id="TIGR04183">
    <property type="entry name" value="Por_Secre_tail"/>
    <property type="match status" value="1"/>
</dbReference>
<protein>
    <recommendedName>
        <fullName evidence="1">Dockerin domain-containing protein</fullName>
    </recommendedName>
</protein>
<dbReference type="InterPro" id="IPR013320">
    <property type="entry name" value="ConA-like_dom_sf"/>
</dbReference>
<feature type="domain" description="Dockerin" evidence="1">
    <location>
        <begin position="228"/>
        <end position="296"/>
    </location>
</feature>
<dbReference type="GO" id="GO:0000272">
    <property type="term" value="P:polysaccharide catabolic process"/>
    <property type="evidence" value="ECO:0007669"/>
    <property type="project" value="InterPro"/>
</dbReference>
<evidence type="ECO:0000313" key="2">
    <source>
        <dbReference type="EMBL" id="SVB80333.1"/>
    </source>
</evidence>